<gene>
    <name evidence="1" type="ORF">DN745_09660</name>
</gene>
<dbReference type="RefSeq" id="WP_111334362.1">
    <property type="nucleotide sequence ID" value="NZ_CP030032.1"/>
</dbReference>
<accession>A0A2Z4FLM0</accession>
<dbReference type="EMBL" id="CP030032">
    <property type="protein sequence ID" value="AWV89588.1"/>
    <property type="molecule type" value="Genomic_DNA"/>
</dbReference>
<dbReference type="AlphaFoldDB" id="A0A2Z4FLM0"/>
<evidence type="ECO:0000313" key="2">
    <source>
        <dbReference type="Proteomes" id="UP000249799"/>
    </source>
</evidence>
<name>A0A2Z4FLM0_9DELT</name>
<dbReference type="InterPro" id="IPR008969">
    <property type="entry name" value="CarboxyPept-like_regulatory"/>
</dbReference>
<dbReference type="Proteomes" id="UP000249799">
    <property type="component" value="Chromosome"/>
</dbReference>
<dbReference type="SUPFAM" id="SSF49464">
    <property type="entry name" value="Carboxypeptidase regulatory domain-like"/>
    <property type="match status" value="1"/>
</dbReference>
<dbReference type="KEGG" id="bsed:DN745_09660"/>
<sequence>MNNAQKISAHKRKGRLAWLGALLLTGALFGGCAADQDANAMDMASGGCESSTECPLDQVCRANLCSNSDSTPATLNFRFIPPGNSDYLPQYHEFVHVQPDQPTDFLLRPALSVRSGDTETEEHPGGIRYAGSSLSGPAGTLIFRPVDARSSLFIRETHVDYGTFHARLNPGEYSMTFVPNDREALPKKTWAAQKFTNNTILLRTLPAPSEYLEVTGTLARDVTLPSGQSVPGRAVPNARVYARSSSGEYSSTVATTDASGYFTLKVEPNTGSYDIFVVPATSDSMLPSTELTQAFVAGPTDCELADGTTASACNLGQLSLGAYPSEPIEFAVQLTSLNGFEDEFSLQGTMVLVHGELGNGEFSHKYPVSPKGIAELAVFPSDWSNRELRNYTLEVVPPANSPFARTQISMTGALEESVLPTFELGLKEKKFGRLISADGVPIANASLEFRRTSEPIARPETGNGAENNATPGHDPNAFEDAEDRRTFSVTTDEDGYFEVWLLPADYSVEAIPAQNSGQPRMHRTLSAEHLLEDEEIIFELPEPQVIFGSLFGRQETAGNEKLLGLGEVGVEAYTVIDGRTVVLGQALSWQDGRFEMVIPASP</sequence>
<dbReference type="OrthoDB" id="9972745at2"/>
<keyword evidence="2" id="KW-1185">Reference proteome</keyword>
<proteinExistence type="predicted"/>
<reference evidence="1 2" key="1">
    <citation type="submission" date="2018-06" db="EMBL/GenBank/DDBJ databases">
        <title>Lujinxingia sediminis gen. nov. sp. nov., a new facultative anaerobic member of the class Deltaproteobacteria, and proposal of Lujinxingaceae fam. nov.</title>
        <authorList>
            <person name="Guo L.-Y."/>
            <person name="Li C.-M."/>
            <person name="Wang S."/>
            <person name="Du Z.-J."/>
        </authorList>
    </citation>
    <scope>NUCLEOTIDE SEQUENCE [LARGE SCALE GENOMIC DNA]</scope>
    <source>
        <strain evidence="1 2">FA350</strain>
    </source>
</reference>
<evidence type="ECO:0000313" key="1">
    <source>
        <dbReference type="EMBL" id="AWV89588.1"/>
    </source>
</evidence>
<protein>
    <submittedName>
        <fullName evidence="1">Uncharacterized protein</fullName>
    </submittedName>
</protein>
<organism evidence="1 2">
    <name type="scientific">Bradymonas sediminis</name>
    <dbReference type="NCBI Taxonomy" id="1548548"/>
    <lineage>
        <taxon>Bacteria</taxon>
        <taxon>Deltaproteobacteria</taxon>
        <taxon>Bradymonadales</taxon>
        <taxon>Bradymonadaceae</taxon>
        <taxon>Bradymonas</taxon>
    </lineage>
</organism>
<dbReference type="PROSITE" id="PS51257">
    <property type="entry name" value="PROKAR_LIPOPROTEIN"/>
    <property type="match status" value="1"/>
</dbReference>